<proteinExistence type="predicted"/>
<evidence type="ECO:0000256" key="2">
    <source>
        <dbReference type="ARBA" id="ARBA00022679"/>
    </source>
</evidence>
<gene>
    <name evidence="3" type="ORF">GCM10009755_04310</name>
</gene>
<evidence type="ECO:0000256" key="1">
    <source>
        <dbReference type="ARBA" id="ARBA00022676"/>
    </source>
</evidence>
<keyword evidence="4" id="KW-1185">Reference proteome</keyword>
<dbReference type="CDD" id="cd03789">
    <property type="entry name" value="GT9_LPS_heptosyltransferase"/>
    <property type="match status" value="1"/>
</dbReference>
<reference evidence="4" key="1">
    <citation type="journal article" date="2019" name="Int. J. Syst. Evol. Microbiol.">
        <title>The Global Catalogue of Microorganisms (GCM) 10K type strain sequencing project: providing services to taxonomists for standard genome sequencing and annotation.</title>
        <authorList>
            <consortium name="The Broad Institute Genomics Platform"/>
            <consortium name="The Broad Institute Genome Sequencing Center for Infectious Disease"/>
            <person name="Wu L."/>
            <person name="Ma J."/>
        </authorList>
    </citation>
    <scope>NUCLEOTIDE SEQUENCE [LARGE SCALE GENOMIC DNA]</scope>
    <source>
        <strain evidence="4">JCM 14546</strain>
    </source>
</reference>
<organism evidence="3 4">
    <name type="scientific">Brevibacterium samyangense</name>
    <dbReference type="NCBI Taxonomy" id="366888"/>
    <lineage>
        <taxon>Bacteria</taxon>
        <taxon>Bacillati</taxon>
        <taxon>Actinomycetota</taxon>
        <taxon>Actinomycetes</taxon>
        <taxon>Micrococcales</taxon>
        <taxon>Brevibacteriaceae</taxon>
        <taxon>Brevibacterium</taxon>
    </lineage>
</organism>
<dbReference type="Gene3D" id="3.40.50.2000">
    <property type="entry name" value="Glycogen Phosphorylase B"/>
    <property type="match status" value="2"/>
</dbReference>
<dbReference type="PANTHER" id="PTHR30160:SF1">
    <property type="entry name" value="LIPOPOLYSACCHARIDE 1,2-N-ACETYLGLUCOSAMINETRANSFERASE-RELATED"/>
    <property type="match status" value="1"/>
</dbReference>
<keyword evidence="2" id="KW-0808">Transferase</keyword>
<evidence type="ECO:0000313" key="4">
    <source>
        <dbReference type="Proteomes" id="UP001500755"/>
    </source>
</evidence>
<accession>A0ABP5EIY0</accession>
<name>A0ABP5EIY0_9MICO</name>
<dbReference type="EMBL" id="BAAANO010000004">
    <property type="protein sequence ID" value="GAA1999766.1"/>
    <property type="molecule type" value="Genomic_DNA"/>
</dbReference>
<protein>
    <submittedName>
        <fullName evidence="3">Glycosyltransferase family 9 protein</fullName>
    </submittedName>
</protein>
<dbReference type="SUPFAM" id="SSF53756">
    <property type="entry name" value="UDP-Glycosyltransferase/glycogen phosphorylase"/>
    <property type="match status" value="1"/>
</dbReference>
<evidence type="ECO:0000313" key="3">
    <source>
        <dbReference type="EMBL" id="GAA1999766.1"/>
    </source>
</evidence>
<dbReference type="InterPro" id="IPR051199">
    <property type="entry name" value="LPS_LOS_Heptosyltrfase"/>
</dbReference>
<dbReference type="InterPro" id="IPR002201">
    <property type="entry name" value="Glyco_trans_9"/>
</dbReference>
<comment type="caution">
    <text evidence="3">The sequence shown here is derived from an EMBL/GenBank/DDBJ whole genome shotgun (WGS) entry which is preliminary data.</text>
</comment>
<dbReference type="PANTHER" id="PTHR30160">
    <property type="entry name" value="TETRAACYLDISACCHARIDE 4'-KINASE-RELATED"/>
    <property type="match status" value="1"/>
</dbReference>
<dbReference type="Proteomes" id="UP001500755">
    <property type="component" value="Unassembled WGS sequence"/>
</dbReference>
<dbReference type="Pfam" id="PF01075">
    <property type="entry name" value="Glyco_transf_9"/>
    <property type="match status" value="1"/>
</dbReference>
<sequence length="347" mass="35832">MLVVLRALGLGDLLVAVPALRGLRAGFPHHRIVLAAPEGLAPLVGAIDAVDDRVHCAGPEDTALAERLRGAGLWPVDTAVNLHGDGEASRGLLVGLEPRTYIGEPVGGAGGAPRDSALHQRERWVALLREHGLPGDPTDVRIGSPRGAGRIVERALRAADAPFPETCGAHPFALVHVGAKFGSRHWPVERFGAVTAGLVRQGLRVLVTGNQVERPRTAATVRAAQELLSGGAAEGEEVVDLGGRLGLEELCACVAGSALVVSVDTGVAHLASAYGRPSVVLFGPVGPELWGPPPGPHRVLTDVSVRRGDVRATDPDPALLAVTAADVLAEARALLQPRAPAAGGSRH</sequence>
<keyword evidence="1" id="KW-0328">Glycosyltransferase</keyword>